<organism evidence="1 2">
    <name type="scientific">Thalassobacillus cyri</name>
    <dbReference type="NCBI Taxonomy" id="571932"/>
    <lineage>
        <taxon>Bacteria</taxon>
        <taxon>Bacillati</taxon>
        <taxon>Bacillota</taxon>
        <taxon>Bacilli</taxon>
        <taxon>Bacillales</taxon>
        <taxon>Bacillaceae</taxon>
        <taxon>Thalassobacillus</taxon>
    </lineage>
</organism>
<dbReference type="Gene3D" id="1.10.287.1100">
    <property type="entry name" value="Sporulation inhibitor A"/>
    <property type="match status" value="1"/>
</dbReference>
<dbReference type="EMBL" id="FNQR01000002">
    <property type="protein sequence ID" value="SEA06846.1"/>
    <property type="molecule type" value="Genomic_DNA"/>
</dbReference>
<dbReference type="InterPro" id="IPR015064">
    <property type="entry name" value="Sda"/>
</dbReference>
<dbReference type="InterPro" id="IPR036916">
    <property type="entry name" value="Sda_sf"/>
</dbReference>
<protein>
    <submittedName>
        <fullName evidence="1">Sporulation inhibitor A</fullName>
    </submittedName>
</protein>
<accession>A0A1H3Y598</accession>
<proteinExistence type="predicted"/>
<evidence type="ECO:0000313" key="1">
    <source>
        <dbReference type="EMBL" id="SEA06846.1"/>
    </source>
</evidence>
<name>A0A1H3Y598_9BACI</name>
<dbReference type="Pfam" id="PF08970">
    <property type="entry name" value="Sda"/>
    <property type="match status" value="1"/>
</dbReference>
<gene>
    <name evidence="1" type="ORF">SAMN05421743_102363</name>
</gene>
<dbReference type="Proteomes" id="UP000198584">
    <property type="component" value="Unassembled WGS sequence"/>
</dbReference>
<sequence>MENLSYEMLIQAYRAALKLNVDDEFIELLKQEMRRRERQRDNTPGFRTTR</sequence>
<keyword evidence="2" id="KW-1185">Reference proteome</keyword>
<dbReference type="RefSeq" id="WP_093042639.1">
    <property type="nucleotide sequence ID" value="NZ_FNQR01000002.1"/>
</dbReference>
<evidence type="ECO:0000313" key="2">
    <source>
        <dbReference type="Proteomes" id="UP000198584"/>
    </source>
</evidence>
<reference evidence="2" key="1">
    <citation type="submission" date="2016-10" db="EMBL/GenBank/DDBJ databases">
        <authorList>
            <person name="Varghese N."/>
            <person name="Submissions S."/>
        </authorList>
    </citation>
    <scope>NUCLEOTIDE SEQUENCE [LARGE SCALE GENOMIC DNA]</scope>
    <source>
        <strain evidence="2">CCM7597</strain>
    </source>
</reference>
<dbReference type="AlphaFoldDB" id="A0A1H3Y598"/>
<dbReference type="OrthoDB" id="2933732at2"/>
<dbReference type="SUPFAM" id="SSF100985">
    <property type="entry name" value="Sporulation inhibitor Sda"/>
    <property type="match status" value="1"/>
</dbReference>